<evidence type="ECO:0000256" key="1">
    <source>
        <dbReference type="ARBA" id="ARBA00004141"/>
    </source>
</evidence>
<keyword evidence="2 5" id="KW-0812">Transmembrane</keyword>
<evidence type="ECO:0000313" key="7">
    <source>
        <dbReference type="Proteomes" id="UP001600109"/>
    </source>
</evidence>
<feature type="transmembrane region" description="Helical" evidence="5">
    <location>
        <begin position="39"/>
        <end position="61"/>
    </location>
</feature>
<evidence type="ECO:0000256" key="3">
    <source>
        <dbReference type="ARBA" id="ARBA00022989"/>
    </source>
</evidence>
<keyword evidence="3 5" id="KW-1133">Transmembrane helix</keyword>
<feature type="transmembrane region" description="Helical" evidence="5">
    <location>
        <begin position="73"/>
        <end position="91"/>
    </location>
</feature>
<dbReference type="RefSeq" id="WP_379853731.1">
    <property type="nucleotide sequence ID" value="NZ_JBHZPZ010000003.1"/>
</dbReference>
<protein>
    <submittedName>
        <fullName evidence="6">DoxX family membrane protein</fullName>
    </submittedName>
</protein>
<comment type="caution">
    <text evidence="6">The sequence shown here is derived from an EMBL/GenBank/DDBJ whole genome shotgun (WGS) entry which is preliminary data.</text>
</comment>
<name>A0ABW6HSW4_9FLAO</name>
<proteinExistence type="predicted"/>
<dbReference type="Proteomes" id="UP001600109">
    <property type="component" value="Unassembled WGS sequence"/>
</dbReference>
<reference evidence="6 7" key="1">
    <citation type="submission" date="2024-06" db="EMBL/GenBank/DDBJ databases">
        <title>Flavobacterium spp. isolated from glacier.</title>
        <authorList>
            <person name="Han D."/>
        </authorList>
    </citation>
    <scope>NUCLEOTIDE SEQUENCE [LARGE SCALE GENOMIC DNA]</scope>
    <source>
        <strain evidence="6 7">LS2P90</strain>
    </source>
</reference>
<accession>A0ABW6HSW4</accession>
<dbReference type="Pfam" id="PF07681">
    <property type="entry name" value="DoxX"/>
    <property type="match status" value="1"/>
</dbReference>
<feature type="transmembrane region" description="Helical" evidence="5">
    <location>
        <begin position="97"/>
        <end position="115"/>
    </location>
</feature>
<comment type="subcellular location">
    <subcellularLocation>
        <location evidence="1">Membrane</location>
        <topology evidence="1">Multi-pass membrane protein</topology>
    </subcellularLocation>
</comment>
<dbReference type="EMBL" id="JBHZPZ010000003">
    <property type="protein sequence ID" value="MFE3867083.1"/>
    <property type="molecule type" value="Genomic_DNA"/>
</dbReference>
<gene>
    <name evidence="6" type="ORF">ACFX5E_03230</name>
</gene>
<evidence type="ECO:0000256" key="2">
    <source>
        <dbReference type="ARBA" id="ARBA00022692"/>
    </source>
</evidence>
<keyword evidence="4 5" id="KW-0472">Membrane</keyword>
<sequence length="126" mass="14117">MKIAIIIVRSLLGLLFLYTSISFFLHLSPEAETTGNFKAFNVGLMASTYLMPLAKSLEFLCGVSFITGRYVTLANLIILPVTLNILLINFFLTPENLPIALFVFFGNIFLIFSHWDNYKGLFVAKG</sequence>
<dbReference type="InterPro" id="IPR032808">
    <property type="entry name" value="DoxX"/>
</dbReference>
<organism evidence="6 7">
    <name type="scientific">Flavobacterium xylosi</name>
    <dbReference type="NCBI Taxonomy" id="3230415"/>
    <lineage>
        <taxon>Bacteria</taxon>
        <taxon>Pseudomonadati</taxon>
        <taxon>Bacteroidota</taxon>
        <taxon>Flavobacteriia</taxon>
        <taxon>Flavobacteriales</taxon>
        <taxon>Flavobacteriaceae</taxon>
        <taxon>Flavobacterium</taxon>
    </lineage>
</organism>
<evidence type="ECO:0000313" key="6">
    <source>
        <dbReference type="EMBL" id="MFE3867083.1"/>
    </source>
</evidence>
<feature type="transmembrane region" description="Helical" evidence="5">
    <location>
        <begin position="7"/>
        <end position="27"/>
    </location>
</feature>
<evidence type="ECO:0000256" key="4">
    <source>
        <dbReference type="ARBA" id="ARBA00023136"/>
    </source>
</evidence>
<evidence type="ECO:0000256" key="5">
    <source>
        <dbReference type="SAM" id="Phobius"/>
    </source>
</evidence>
<keyword evidence="7" id="KW-1185">Reference proteome</keyword>